<dbReference type="EMBL" id="JAEDXU010000004">
    <property type="protein sequence ID" value="MBP1046650.1"/>
    <property type="molecule type" value="Genomic_DNA"/>
</dbReference>
<sequence length="99" mass="11496">MSLTVEQQENTIEEFKENVALTGLTTEQIALDLHTDTATIEQILQLSSRSIEDPWIVKNYLTEKIMELGKEPIPFSALVGDYHDYWFLNAKKIDRKKIR</sequence>
<reference evidence="1 2" key="1">
    <citation type="submission" date="2020-12" db="EMBL/GenBank/DDBJ databases">
        <title>Vagococcus allomyrinae sp. nov. and Enterococcus lavae sp. nov., isolated from the larvae of Allomyrina dichotoma.</title>
        <authorList>
            <person name="Lee S.D."/>
        </authorList>
    </citation>
    <scope>NUCLEOTIDE SEQUENCE [LARGE SCALE GENOMIC DNA]</scope>
    <source>
        <strain evidence="1 2">BWM-S5</strain>
    </source>
</reference>
<dbReference type="Proteomes" id="UP000673375">
    <property type="component" value="Unassembled WGS sequence"/>
</dbReference>
<evidence type="ECO:0000313" key="2">
    <source>
        <dbReference type="Proteomes" id="UP000673375"/>
    </source>
</evidence>
<dbReference type="Pfam" id="PF10078">
    <property type="entry name" value="DUF2316"/>
    <property type="match status" value="1"/>
</dbReference>
<comment type="caution">
    <text evidence="1">The sequence shown here is derived from an EMBL/GenBank/DDBJ whole genome shotgun (WGS) entry which is preliminary data.</text>
</comment>
<gene>
    <name evidence="1" type="ORF">I6N96_10150</name>
</gene>
<dbReference type="InterPro" id="IPR018757">
    <property type="entry name" value="DUF2316"/>
</dbReference>
<keyword evidence="2" id="KW-1185">Reference proteome</keyword>
<accession>A0ABS4CJ52</accession>
<dbReference type="RefSeq" id="WP_209557438.1">
    <property type="nucleotide sequence ID" value="NZ_JAEDXU010000004.1"/>
</dbReference>
<protein>
    <submittedName>
        <fullName evidence="1">DUF2316 family protein</fullName>
    </submittedName>
</protein>
<proteinExistence type="predicted"/>
<name>A0ABS4CJ52_9ENTE</name>
<organism evidence="1 2">
    <name type="scientific">Enterococcus larvae</name>
    <dbReference type="NCBI Taxonomy" id="2794352"/>
    <lineage>
        <taxon>Bacteria</taxon>
        <taxon>Bacillati</taxon>
        <taxon>Bacillota</taxon>
        <taxon>Bacilli</taxon>
        <taxon>Lactobacillales</taxon>
        <taxon>Enterococcaceae</taxon>
        <taxon>Enterococcus</taxon>
    </lineage>
</organism>
<evidence type="ECO:0000313" key="1">
    <source>
        <dbReference type="EMBL" id="MBP1046650.1"/>
    </source>
</evidence>